<feature type="transmembrane region" description="Helical" evidence="1">
    <location>
        <begin position="27"/>
        <end position="52"/>
    </location>
</feature>
<accession>A0A3E3HY57</accession>
<dbReference type="Proteomes" id="UP000260812">
    <property type="component" value="Unassembled WGS sequence"/>
</dbReference>
<keyword evidence="1" id="KW-0472">Membrane</keyword>
<sequence length="59" mass="6986">MQYEFMNKQDNAAARRRRRIKRRINEGLVVLGIFILCILTVWLLFQIGAYVAEVRMGLM</sequence>
<name>A0A3E3HY57_9FIRM</name>
<dbReference type="EMBL" id="QVLV01000021">
    <property type="protein sequence ID" value="RGE56753.1"/>
    <property type="molecule type" value="Genomic_DNA"/>
</dbReference>
<organism evidence="2 3">
    <name type="scientific">Eisenbergiella massiliensis</name>
    <dbReference type="NCBI Taxonomy" id="1720294"/>
    <lineage>
        <taxon>Bacteria</taxon>
        <taxon>Bacillati</taxon>
        <taxon>Bacillota</taxon>
        <taxon>Clostridia</taxon>
        <taxon>Lachnospirales</taxon>
        <taxon>Lachnospiraceae</taxon>
        <taxon>Eisenbergiella</taxon>
    </lineage>
</organism>
<evidence type="ECO:0000313" key="2">
    <source>
        <dbReference type="EMBL" id="RGE56753.1"/>
    </source>
</evidence>
<dbReference type="RefSeq" id="WP_035324204.1">
    <property type="nucleotide sequence ID" value="NZ_CANNOQ010000114.1"/>
</dbReference>
<protein>
    <submittedName>
        <fullName evidence="2">Uncharacterized protein</fullName>
    </submittedName>
</protein>
<proteinExistence type="predicted"/>
<keyword evidence="3" id="KW-1185">Reference proteome</keyword>
<evidence type="ECO:0000256" key="1">
    <source>
        <dbReference type="SAM" id="Phobius"/>
    </source>
</evidence>
<dbReference type="GeneID" id="97989571"/>
<comment type="caution">
    <text evidence="2">The sequence shown here is derived from an EMBL/GenBank/DDBJ whole genome shotgun (WGS) entry which is preliminary data.</text>
</comment>
<dbReference type="AlphaFoldDB" id="A0A3E3HY57"/>
<evidence type="ECO:0000313" key="3">
    <source>
        <dbReference type="Proteomes" id="UP000260812"/>
    </source>
</evidence>
<reference evidence="2" key="1">
    <citation type="submission" date="2018-08" db="EMBL/GenBank/DDBJ databases">
        <title>A genome reference for cultivated species of the human gut microbiota.</title>
        <authorList>
            <person name="Zou Y."/>
            <person name="Xue W."/>
            <person name="Luo G."/>
        </authorList>
    </citation>
    <scope>NUCLEOTIDE SEQUENCE [LARGE SCALE GENOMIC DNA]</scope>
    <source>
        <strain evidence="2">TF05-5AC</strain>
    </source>
</reference>
<keyword evidence="1" id="KW-0812">Transmembrane</keyword>
<keyword evidence="1" id="KW-1133">Transmembrane helix</keyword>
<gene>
    <name evidence="2" type="ORF">DXC51_22610</name>
</gene>